<gene>
    <name evidence="3" type="ORF">UFOPK2242_00548</name>
    <name evidence="4" type="ORF">UFOPK2925_00697</name>
    <name evidence="5" type="ORF">UFOPK2996_00830</name>
</gene>
<keyword evidence="2" id="KW-0812">Transmembrane</keyword>
<organism evidence="5">
    <name type="scientific">freshwater metagenome</name>
    <dbReference type="NCBI Taxonomy" id="449393"/>
    <lineage>
        <taxon>unclassified sequences</taxon>
        <taxon>metagenomes</taxon>
        <taxon>ecological metagenomes</taxon>
    </lineage>
</organism>
<feature type="transmembrane region" description="Helical" evidence="2">
    <location>
        <begin position="393"/>
        <end position="416"/>
    </location>
</feature>
<evidence type="ECO:0000313" key="4">
    <source>
        <dbReference type="EMBL" id="CAB4778482.1"/>
    </source>
</evidence>
<feature type="transmembrane region" description="Helical" evidence="2">
    <location>
        <begin position="456"/>
        <end position="475"/>
    </location>
</feature>
<feature type="transmembrane region" description="Helical" evidence="2">
    <location>
        <begin position="663"/>
        <end position="685"/>
    </location>
</feature>
<feature type="transmembrane region" description="Helical" evidence="2">
    <location>
        <begin position="556"/>
        <end position="574"/>
    </location>
</feature>
<feature type="region of interest" description="Disordered" evidence="1">
    <location>
        <begin position="747"/>
        <end position="767"/>
    </location>
</feature>
<name>A0A6J6XNJ8_9ZZZZ</name>
<dbReference type="AlphaFoldDB" id="A0A6J6XNJ8"/>
<evidence type="ECO:0000313" key="5">
    <source>
        <dbReference type="EMBL" id="CAB4796736.1"/>
    </source>
</evidence>
<feature type="transmembrane region" description="Helical" evidence="2">
    <location>
        <begin position="697"/>
        <end position="716"/>
    </location>
</feature>
<dbReference type="EMBL" id="CAEZZU010000087">
    <property type="protein sequence ID" value="CAB4778482.1"/>
    <property type="molecule type" value="Genomic_DNA"/>
</dbReference>
<feature type="transmembrane region" description="Helical" evidence="2">
    <location>
        <begin position="722"/>
        <end position="741"/>
    </location>
</feature>
<evidence type="ECO:0000313" key="3">
    <source>
        <dbReference type="EMBL" id="CAB4653563.1"/>
    </source>
</evidence>
<evidence type="ECO:0000256" key="2">
    <source>
        <dbReference type="SAM" id="Phobius"/>
    </source>
</evidence>
<dbReference type="InterPro" id="IPR017850">
    <property type="entry name" value="Alkaline_phosphatase_core_sf"/>
</dbReference>
<evidence type="ECO:0000256" key="1">
    <source>
        <dbReference type="SAM" id="MobiDB-lite"/>
    </source>
</evidence>
<dbReference type="EMBL" id="CAEZWM010000049">
    <property type="protein sequence ID" value="CAB4653563.1"/>
    <property type="molecule type" value="Genomic_DNA"/>
</dbReference>
<proteinExistence type="predicted"/>
<feature type="transmembrane region" description="Helical" evidence="2">
    <location>
        <begin position="603"/>
        <end position="621"/>
    </location>
</feature>
<feature type="transmembrane region" description="Helical" evidence="2">
    <location>
        <begin position="529"/>
        <end position="549"/>
    </location>
</feature>
<feature type="transmembrane region" description="Helical" evidence="2">
    <location>
        <begin position="580"/>
        <end position="596"/>
    </location>
</feature>
<dbReference type="Gene3D" id="3.40.720.10">
    <property type="entry name" value="Alkaline Phosphatase, subunit A"/>
    <property type="match status" value="1"/>
</dbReference>
<keyword evidence="2" id="KW-0472">Membrane</keyword>
<reference evidence="5" key="1">
    <citation type="submission" date="2020-05" db="EMBL/GenBank/DDBJ databases">
        <authorList>
            <person name="Chiriac C."/>
            <person name="Salcher M."/>
            <person name="Ghai R."/>
            <person name="Kavagutti S V."/>
        </authorList>
    </citation>
    <scope>NUCLEOTIDE SEQUENCE</scope>
</reference>
<dbReference type="EMBL" id="CAFAAH010000101">
    <property type="protein sequence ID" value="CAB4796736.1"/>
    <property type="molecule type" value="Genomic_DNA"/>
</dbReference>
<accession>A0A6J6XNJ8</accession>
<keyword evidence="2" id="KW-1133">Transmembrane helix</keyword>
<protein>
    <submittedName>
        <fullName evidence="5">Unannotated protein</fullName>
    </submittedName>
</protein>
<sequence>MLSPRRHIRKSLKRLGALGVITMSVLVGTPAGASTKSAAAPRRVLMLALPTVTWADIRDHNLPHLEPLLRESSIANLMLRTTSRNTDAGDGYATIGAGTRTSGGTEPGAVLQSDEAYGGATAAEIYKRRTGYQLHATAGALGFPQLKAANEEFLFDSVPGSLTIALLGGGYGASAIANADHGEAVPADDRFHREAALTMVDDTGRLPGGYVADSLLREDNGAPFGLALDTSAVMDAFDNAWGDGQVVLVEASDLARADAYRLLATPAERGRQRLAALKATDELIAKLLTRIDTKRDVVVAFGAFHPSYAHNLGIFAIHGPAFSAGLAESSTTRRAGYVALQDIAPTVLEQLQIESPESMEGRAAKSTGSSGNFSERVADLSRENLQSQFRDSVIGTAMVALAIAVVLIALAGLAVLQLPRFARARNPYAALCLAAPGLIGATFLTAPFPFHEWGAGTYWFAVVAFALVFGAGCVASRRVNWLLPTSIAAGFLVLLHSVDAITGTRLQFATVFGYSPTVGVRVTGLGNPASAQLSAAALILATILVAWIGGKRGIRIAAILLGFVLIVVAAPPWGQDFGGALSNAPAFAVFLWLAAGRKIKAKTVGLFGVALVVAGLLVGFADLTRPRDSRTHVGRFFEKIGNEGVGGFFTVVERKAGLMLDTFLVPTWVLASLALIGFLAFLGWGTPWIRRLNSNLPTLRAGGVAFGTMAVLGLLLNDSGVTVPGMMLAVTVPCLLSLIVLQPSSNENAEPPLGYEKEDESGKSLRS</sequence>
<feature type="transmembrane region" description="Helical" evidence="2">
    <location>
        <begin position="487"/>
        <end position="509"/>
    </location>
</feature>
<feature type="transmembrane region" description="Helical" evidence="2">
    <location>
        <begin position="428"/>
        <end position="450"/>
    </location>
</feature>
<dbReference type="SUPFAM" id="SSF53649">
    <property type="entry name" value="Alkaline phosphatase-like"/>
    <property type="match status" value="1"/>
</dbReference>